<dbReference type="AlphaFoldDB" id="A0AAD8EJQ9"/>
<protein>
    <submittedName>
        <fullName evidence="1">Uncharacterized protein</fullName>
    </submittedName>
</protein>
<name>A0AAD8EJQ9_DIPPU</name>
<dbReference type="EMBL" id="JASPKZ010003849">
    <property type="protein sequence ID" value="KAJ9592032.1"/>
    <property type="molecule type" value="Genomic_DNA"/>
</dbReference>
<reference evidence="1" key="1">
    <citation type="journal article" date="2023" name="IScience">
        <title>Live-bearing cockroach genome reveals convergent evolutionary mechanisms linked to viviparity in insects and beyond.</title>
        <authorList>
            <person name="Fouks B."/>
            <person name="Harrison M.C."/>
            <person name="Mikhailova A.A."/>
            <person name="Marchal E."/>
            <person name="English S."/>
            <person name="Carruthers M."/>
            <person name="Jennings E.C."/>
            <person name="Chiamaka E.L."/>
            <person name="Frigard R.A."/>
            <person name="Pippel M."/>
            <person name="Attardo G.M."/>
            <person name="Benoit J.B."/>
            <person name="Bornberg-Bauer E."/>
            <person name="Tobe S.S."/>
        </authorList>
    </citation>
    <scope>NUCLEOTIDE SEQUENCE</scope>
    <source>
        <strain evidence="1">Stay&amp;Tobe</strain>
    </source>
</reference>
<reference evidence="1" key="2">
    <citation type="submission" date="2023-05" db="EMBL/GenBank/DDBJ databases">
        <authorList>
            <person name="Fouks B."/>
        </authorList>
    </citation>
    <scope>NUCLEOTIDE SEQUENCE</scope>
    <source>
        <strain evidence="1">Stay&amp;Tobe</strain>
        <tissue evidence="1">Testes</tissue>
    </source>
</reference>
<dbReference type="Proteomes" id="UP001233999">
    <property type="component" value="Unassembled WGS sequence"/>
</dbReference>
<accession>A0AAD8EJQ9</accession>
<organism evidence="1 2">
    <name type="scientific">Diploptera punctata</name>
    <name type="common">Pacific beetle cockroach</name>
    <dbReference type="NCBI Taxonomy" id="6984"/>
    <lineage>
        <taxon>Eukaryota</taxon>
        <taxon>Metazoa</taxon>
        <taxon>Ecdysozoa</taxon>
        <taxon>Arthropoda</taxon>
        <taxon>Hexapoda</taxon>
        <taxon>Insecta</taxon>
        <taxon>Pterygota</taxon>
        <taxon>Neoptera</taxon>
        <taxon>Polyneoptera</taxon>
        <taxon>Dictyoptera</taxon>
        <taxon>Blattodea</taxon>
        <taxon>Blaberoidea</taxon>
        <taxon>Blaberidae</taxon>
        <taxon>Diplopterinae</taxon>
        <taxon>Diploptera</taxon>
    </lineage>
</organism>
<evidence type="ECO:0000313" key="2">
    <source>
        <dbReference type="Proteomes" id="UP001233999"/>
    </source>
</evidence>
<proteinExistence type="predicted"/>
<gene>
    <name evidence="1" type="ORF">L9F63_001411</name>
</gene>
<comment type="caution">
    <text evidence="1">The sequence shown here is derived from an EMBL/GenBank/DDBJ whole genome shotgun (WGS) entry which is preliminary data.</text>
</comment>
<sequence>MRREDFKDVQILQDHITKRQVLGAKFSEGRVFVFSNNYKMGFGIKPAYNTEQPYNINLQKGSGKMYDQNNFNLSSITLSEKYTKPLVISPEELADIRALLSYIPVTQYGYFNIIFSAQETLNSLSQEEEDEGMRTC</sequence>
<evidence type="ECO:0000313" key="1">
    <source>
        <dbReference type="EMBL" id="KAJ9592032.1"/>
    </source>
</evidence>
<keyword evidence="2" id="KW-1185">Reference proteome</keyword>